<dbReference type="InterPro" id="IPR013785">
    <property type="entry name" value="Aldolase_TIM"/>
</dbReference>
<reference evidence="5 6" key="1">
    <citation type="submission" date="2013-04" db="EMBL/GenBank/DDBJ databases">
        <title>Oceanicola sp. 22II1-22F33 Genome Sequencing.</title>
        <authorList>
            <person name="Lai Q."/>
            <person name="Li G."/>
            <person name="Shao Z."/>
        </authorList>
    </citation>
    <scope>NUCLEOTIDE SEQUENCE [LARGE SCALE GENOMIC DNA]</scope>
    <source>
        <strain evidence="5 6">22II1-22F33</strain>
    </source>
</reference>
<dbReference type="AlphaFoldDB" id="A0A225NQQ4"/>
<dbReference type="InterPro" id="IPR002932">
    <property type="entry name" value="Glu_synthdom"/>
</dbReference>
<accession>A0A225NQQ4</accession>
<dbReference type="PANTHER" id="PTHR43819:SF1">
    <property type="entry name" value="ARCHAEAL-TYPE GLUTAMATE SYNTHASE [NADPH]"/>
    <property type="match status" value="1"/>
</dbReference>
<keyword evidence="6" id="KW-1185">Reference proteome</keyword>
<feature type="transmembrane region" description="Helical" evidence="3">
    <location>
        <begin position="6"/>
        <end position="32"/>
    </location>
</feature>
<dbReference type="RefSeq" id="WP_088649332.1">
    <property type="nucleotide sequence ID" value="NZ_AQQR01000002.1"/>
</dbReference>
<dbReference type="EMBL" id="AQQR01000002">
    <property type="protein sequence ID" value="OWU76120.1"/>
    <property type="molecule type" value="Genomic_DNA"/>
</dbReference>
<keyword evidence="3" id="KW-0812">Transmembrane</keyword>
<dbReference type="InterPro" id="IPR024188">
    <property type="entry name" value="GltB"/>
</dbReference>
<evidence type="ECO:0000313" key="6">
    <source>
        <dbReference type="Proteomes" id="UP000215377"/>
    </source>
</evidence>
<evidence type="ECO:0000256" key="2">
    <source>
        <dbReference type="PIRNR" id="PIRNR006429"/>
    </source>
</evidence>
<dbReference type="SUPFAM" id="SSF51395">
    <property type="entry name" value="FMN-linked oxidoreductases"/>
    <property type="match status" value="1"/>
</dbReference>
<dbReference type="PANTHER" id="PTHR43819">
    <property type="entry name" value="ARCHAEAL-TYPE GLUTAMATE SYNTHASE [NADPH]"/>
    <property type="match status" value="1"/>
</dbReference>
<dbReference type="CDD" id="cd02808">
    <property type="entry name" value="GltS_FMN"/>
    <property type="match status" value="1"/>
</dbReference>
<dbReference type="Pfam" id="PF01645">
    <property type="entry name" value="Glu_synthase"/>
    <property type="match status" value="1"/>
</dbReference>
<gene>
    <name evidence="5" type="ORF">ATO3_08225</name>
</gene>
<keyword evidence="3" id="KW-1133">Transmembrane helix</keyword>
<protein>
    <submittedName>
        <fullName evidence="5">Glutamate synthase</fullName>
    </submittedName>
</protein>
<dbReference type="Proteomes" id="UP000215377">
    <property type="component" value="Unassembled WGS sequence"/>
</dbReference>
<comment type="caution">
    <text evidence="5">The sequence shown here is derived from an EMBL/GenBank/DDBJ whole genome shotgun (WGS) entry which is preliminary data.</text>
</comment>
<dbReference type="GO" id="GO:0015930">
    <property type="term" value="F:glutamate synthase activity"/>
    <property type="evidence" value="ECO:0007669"/>
    <property type="project" value="InterPro"/>
</dbReference>
<sequence>MEFWLQALQVIVLIFVLAVGLGVLAMVVFYILDRTQTEDAIRRNYPVIGRFRGLFTELGEFFRQYFFAMDREEMPFNRAQRNWVYNASLAKGNTVAFGSTRNLNIPGTPIFMNAVFPPLDDQYASTEPMLIGPYCREPYAAPSIFNISGMSYGAISKPAVRALAYGAKQAGIWMNTGEGGLSPYHLEGGCDIVFQIGTAKFGVRDEDGNLDDDKLRAVAAHPQVKMFEIKLSQGAKPGKGGILPAAKIDEEIAAIRHVPMGRDAISPNRHKEVHDYDGLLDLIAHVREVTGKPVGFKTCMGSADPWFDLFKKIRERGEESAPDFITVDGGEGGTGAAPMPLIDLVGLPLREALIRMVDLRDLAGLHERIRIVAAGKLVAPGDVAWAICLGADFVTSARGFMFSLGCIQALKCNKNTCPTGVTTHIPSLQKGLVVEDKKARVAAYAKSVIGEIETIAHSVGVAEPRQMRRRHVRVVLDDGTSVQVNELYPSVQLGVEGIAKARGNKMFEAALERMGGT</sequence>
<evidence type="ECO:0000256" key="1">
    <source>
        <dbReference type="ARBA" id="ARBA00009716"/>
    </source>
</evidence>
<feature type="domain" description="Glutamate synthase" evidence="4">
    <location>
        <begin position="143"/>
        <end position="461"/>
    </location>
</feature>
<dbReference type="GO" id="GO:0006537">
    <property type="term" value="P:glutamate biosynthetic process"/>
    <property type="evidence" value="ECO:0007669"/>
    <property type="project" value="InterPro"/>
</dbReference>
<proteinExistence type="inferred from homology"/>
<name>A0A225NQQ4_9RHOB</name>
<evidence type="ECO:0000313" key="5">
    <source>
        <dbReference type="EMBL" id="OWU76120.1"/>
    </source>
</evidence>
<organism evidence="5 6">
    <name type="scientific">Marinibacterium profundimaris</name>
    <dbReference type="NCBI Taxonomy" id="1679460"/>
    <lineage>
        <taxon>Bacteria</taxon>
        <taxon>Pseudomonadati</taxon>
        <taxon>Pseudomonadota</taxon>
        <taxon>Alphaproteobacteria</taxon>
        <taxon>Rhodobacterales</taxon>
        <taxon>Paracoccaceae</taxon>
        <taxon>Marinibacterium</taxon>
    </lineage>
</organism>
<comment type="similarity">
    <text evidence="1 2">Belongs to the glutamate synthase family.</text>
</comment>
<keyword evidence="3" id="KW-0472">Membrane</keyword>
<evidence type="ECO:0000259" key="4">
    <source>
        <dbReference type="Pfam" id="PF01645"/>
    </source>
</evidence>
<evidence type="ECO:0000256" key="3">
    <source>
        <dbReference type="SAM" id="Phobius"/>
    </source>
</evidence>
<dbReference type="Gene3D" id="3.20.20.70">
    <property type="entry name" value="Aldolase class I"/>
    <property type="match status" value="1"/>
</dbReference>
<dbReference type="PIRSF" id="PIRSF006429">
    <property type="entry name" value="GOGAT_lg_2"/>
    <property type="match status" value="1"/>
</dbReference>
<dbReference type="OrthoDB" id="9758182at2"/>